<dbReference type="Gene3D" id="2.60.120.380">
    <property type="match status" value="1"/>
</dbReference>
<dbReference type="SUPFAM" id="SSF52743">
    <property type="entry name" value="Subtilisin-like"/>
    <property type="match status" value="1"/>
</dbReference>
<dbReference type="InterPro" id="IPR046450">
    <property type="entry name" value="PA_dom_sf"/>
</dbReference>
<dbReference type="InterPro" id="IPR015500">
    <property type="entry name" value="Peptidase_S8_subtilisin-rel"/>
</dbReference>
<evidence type="ECO:0000259" key="11">
    <source>
        <dbReference type="Pfam" id="PF05922"/>
    </source>
</evidence>
<dbReference type="SUPFAM" id="SSF54897">
    <property type="entry name" value="Protease propeptides/inhibitors"/>
    <property type="match status" value="1"/>
</dbReference>
<feature type="chain" id="PRO_5026927492" evidence="8">
    <location>
        <begin position="21"/>
        <end position="1052"/>
    </location>
</feature>
<dbReference type="InterPro" id="IPR037045">
    <property type="entry name" value="S8pro/Inhibitor_I9_sf"/>
</dbReference>
<evidence type="ECO:0000313" key="14">
    <source>
        <dbReference type="Proteomes" id="UP000479335"/>
    </source>
</evidence>
<dbReference type="PANTHER" id="PTHR10795">
    <property type="entry name" value="PROPROTEIN CONVERTASE SUBTILISIN/KEXIN"/>
    <property type="match status" value="1"/>
</dbReference>
<feature type="domain" description="PA" evidence="10">
    <location>
        <begin position="449"/>
        <end position="517"/>
    </location>
</feature>
<feature type="region of interest" description="Disordered" evidence="7">
    <location>
        <begin position="248"/>
        <end position="269"/>
    </location>
</feature>
<feature type="active site" description="Charge relay system" evidence="5 6">
    <location>
        <position position="169"/>
    </location>
</feature>
<keyword evidence="2 6" id="KW-0645">Protease</keyword>
<dbReference type="Pfam" id="PF17766">
    <property type="entry name" value="fn3_6"/>
    <property type="match status" value="1"/>
</dbReference>
<keyword evidence="8" id="KW-0732">Signal</keyword>
<dbReference type="Pfam" id="PF05922">
    <property type="entry name" value="Inhibitor_I9"/>
    <property type="match status" value="1"/>
</dbReference>
<evidence type="ECO:0000259" key="10">
    <source>
        <dbReference type="Pfam" id="PF02225"/>
    </source>
</evidence>
<feature type="active site" description="Charge relay system" evidence="5 6">
    <location>
        <position position="610"/>
    </location>
</feature>
<dbReference type="InterPro" id="IPR023828">
    <property type="entry name" value="Peptidase_S8_Ser-AS"/>
</dbReference>
<evidence type="ECO:0000259" key="9">
    <source>
        <dbReference type="Pfam" id="PF00082"/>
    </source>
</evidence>
<evidence type="ECO:0000313" key="13">
    <source>
        <dbReference type="EMBL" id="MYM21072.1"/>
    </source>
</evidence>
<reference evidence="13 14" key="1">
    <citation type="submission" date="2019-12" db="EMBL/GenBank/DDBJ databases">
        <title>Novel species isolated from a subtropical stream in China.</title>
        <authorList>
            <person name="Lu H."/>
        </authorList>
    </citation>
    <scope>NUCLEOTIDE SEQUENCE [LARGE SCALE GENOMIC DNA]</scope>
    <source>
        <strain evidence="13 14">FT135W</strain>
    </source>
</reference>
<feature type="domain" description="Peptidase S8/S53" evidence="9">
    <location>
        <begin position="160"/>
        <end position="660"/>
    </location>
</feature>
<protein>
    <submittedName>
        <fullName evidence="13">S8 family serine peptidase</fullName>
    </submittedName>
</protein>
<dbReference type="InterPro" id="IPR041469">
    <property type="entry name" value="Subtilisin-like_FN3"/>
</dbReference>
<dbReference type="PROSITE" id="PS51892">
    <property type="entry name" value="SUBTILASE"/>
    <property type="match status" value="1"/>
</dbReference>
<comment type="caution">
    <text evidence="13">The sequence shown here is derived from an EMBL/GenBank/DDBJ whole genome shotgun (WGS) entry which is preliminary data.</text>
</comment>
<dbReference type="GO" id="GO:0004252">
    <property type="term" value="F:serine-type endopeptidase activity"/>
    <property type="evidence" value="ECO:0007669"/>
    <property type="project" value="UniProtKB-UniRule"/>
</dbReference>
<gene>
    <name evidence="13" type="ORF">GTP46_00210</name>
</gene>
<dbReference type="Pfam" id="PF00082">
    <property type="entry name" value="Peptidase_S8"/>
    <property type="match status" value="1"/>
</dbReference>
<evidence type="ECO:0000256" key="5">
    <source>
        <dbReference type="PIRSR" id="PIRSR615500-1"/>
    </source>
</evidence>
<evidence type="ECO:0000259" key="12">
    <source>
        <dbReference type="Pfam" id="PF17766"/>
    </source>
</evidence>
<dbReference type="InterPro" id="IPR045051">
    <property type="entry name" value="SBT"/>
</dbReference>
<evidence type="ECO:0000256" key="8">
    <source>
        <dbReference type="SAM" id="SignalP"/>
    </source>
</evidence>
<dbReference type="SUPFAM" id="SSF52025">
    <property type="entry name" value="PA domain"/>
    <property type="match status" value="1"/>
</dbReference>
<proteinExistence type="inferred from homology"/>
<keyword evidence="4 6" id="KW-0720">Serine protease</keyword>
<feature type="signal peptide" evidence="8">
    <location>
        <begin position="1"/>
        <end position="20"/>
    </location>
</feature>
<dbReference type="Proteomes" id="UP000479335">
    <property type="component" value="Unassembled WGS sequence"/>
</dbReference>
<dbReference type="InterPro" id="IPR003137">
    <property type="entry name" value="PA_domain"/>
</dbReference>
<feature type="domain" description="Subtilisin-like protease fibronectin type-III" evidence="12">
    <location>
        <begin position="722"/>
        <end position="815"/>
    </location>
</feature>
<dbReference type="InterPro" id="IPR000209">
    <property type="entry name" value="Peptidase_S8/S53_dom"/>
</dbReference>
<dbReference type="Gene3D" id="3.30.70.80">
    <property type="entry name" value="Peptidase S8 propeptide/proteinase inhibitor I9"/>
    <property type="match status" value="1"/>
</dbReference>
<dbReference type="InterPro" id="IPR036852">
    <property type="entry name" value="Peptidase_S8/S53_dom_sf"/>
</dbReference>
<evidence type="ECO:0000256" key="1">
    <source>
        <dbReference type="ARBA" id="ARBA00011073"/>
    </source>
</evidence>
<name>A0A6L8K566_9BURK</name>
<dbReference type="EMBL" id="WWCN01000001">
    <property type="protein sequence ID" value="MYM21072.1"/>
    <property type="molecule type" value="Genomic_DNA"/>
</dbReference>
<dbReference type="Gene3D" id="3.50.30.30">
    <property type="match status" value="1"/>
</dbReference>
<comment type="similarity">
    <text evidence="1 6">Belongs to the peptidase S8 family.</text>
</comment>
<dbReference type="InterPro" id="IPR010259">
    <property type="entry name" value="S8pro/Inhibitor_I9"/>
</dbReference>
<evidence type="ECO:0000256" key="7">
    <source>
        <dbReference type="SAM" id="MobiDB-lite"/>
    </source>
</evidence>
<evidence type="ECO:0000256" key="2">
    <source>
        <dbReference type="ARBA" id="ARBA00022670"/>
    </source>
</evidence>
<organism evidence="13 14">
    <name type="scientific">Duganella flavida</name>
    <dbReference type="NCBI Taxonomy" id="2692175"/>
    <lineage>
        <taxon>Bacteria</taxon>
        <taxon>Pseudomonadati</taxon>
        <taxon>Pseudomonadota</taxon>
        <taxon>Betaproteobacteria</taxon>
        <taxon>Burkholderiales</taxon>
        <taxon>Oxalobacteraceae</taxon>
        <taxon>Telluria group</taxon>
        <taxon>Duganella</taxon>
    </lineage>
</organism>
<keyword evidence="3 6" id="KW-0378">Hydrolase</keyword>
<feature type="domain" description="Inhibitor I9" evidence="11">
    <location>
        <begin position="32"/>
        <end position="132"/>
    </location>
</feature>
<evidence type="ECO:0000256" key="3">
    <source>
        <dbReference type="ARBA" id="ARBA00022801"/>
    </source>
</evidence>
<dbReference type="PROSITE" id="PS00138">
    <property type="entry name" value="SUBTILASE_SER"/>
    <property type="match status" value="1"/>
</dbReference>
<evidence type="ECO:0000256" key="4">
    <source>
        <dbReference type="ARBA" id="ARBA00022825"/>
    </source>
</evidence>
<dbReference type="Pfam" id="PF02225">
    <property type="entry name" value="PA"/>
    <property type="match status" value="1"/>
</dbReference>
<dbReference type="RefSeq" id="WP_161004638.1">
    <property type="nucleotide sequence ID" value="NZ_WWCN01000001.1"/>
</dbReference>
<dbReference type="GO" id="GO:0006508">
    <property type="term" value="P:proteolysis"/>
    <property type="evidence" value="ECO:0007669"/>
    <property type="project" value="UniProtKB-KW"/>
</dbReference>
<dbReference type="AlphaFoldDB" id="A0A6L8K566"/>
<feature type="compositionally biased region" description="Low complexity" evidence="7">
    <location>
        <begin position="260"/>
        <end position="269"/>
    </location>
</feature>
<dbReference type="Gene3D" id="2.60.40.2310">
    <property type="match status" value="1"/>
</dbReference>
<sequence>MKIKLRPLTTGVLLMLSALAATAHAEAERKSYIVQLVDKPVATYTGQVTGLAATMPVQGQRLNVDAADVQAYISYLDGKQNDVISTVANAEVTHKYDVVFNGFAALLTDDEVRALKKNSGVAAITADSVMKLDDSYVNSFIGLDKAGGLWEQLGGKGASGEDIIIGIVDGGIWPENPSYADRVDSDGNPSHSGSTLVYNAPPASWKGSCDTGEGFSVANCNNKLIGARYYKPSSQTLHWTEFNSARDSVAGTEGSGGHGSHTSSTAGGNGNVTVLTGGLNLGKTSGVAPRARIAAYKVCWTDAATAKNGCATANSVAAINQAVKDGVNVINFSIGPSSGGGTFNEATEQAFFGAAAAGVFVAASAGNSGPTATAPAPVAHISPWLTTVGNSTHDRIYLGDAVLGNGVTVTGVSANANTPAAPLILSRDAGLPGVNATQLAQCFGATDGLAALLDPAKVSGKVLVCDRGSNVLVNKSANGKTAGAVGVIIANVEGGNSTVLSQPHTVSTVHITKENGKIVKDYVAANASANSSLGNLRATLDTTVKAPIMNGSSSRGPNVASANILKPDLTAPGTDILAAVTAGLTKEQHDAVAAGGVSPVTDWAFYTGTSMASPHVAGVAALLKQRHPDWTPAAIKSALMTTAYDTYTDGLTSGVAWDATAKNTGTLPWAQGAGHIAPTTAADPGLVYDIAPIEYARFLCGQGLIYSAAQCTSFGGSIAAQNLNLASLTAGNVLGSMTLTRTVTNVGSTTATYNATASVPGYSVQVSPAQLVLGTGAKGTFTVKVTRVDAPIDTWTYGKLVWSDGTHTVRSPLTVRGSALAAPAGVYSEATTGSKIITVGTGFAGTMSAVKGGLIPASKETRTVVQGTALSTANAQCAAGGAAGVNLHTVSIPAGTIAARFSLFDDEVHGTTAGTSDLDLVVIKGTTVVGSSGGDTANESVQLLNPAAGDYKVCVIGYAPAGGSATYALSSWLVNSTSTGGNFKVNVPSSATIGGTASVGVSWSGLPVGQRYVGAVNFLLGGVKQGTTVVDVDTTDPLPLFQNSRAKEALAF</sequence>
<feature type="active site" description="Charge relay system" evidence="5 6">
    <location>
        <position position="258"/>
    </location>
</feature>
<evidence type="ECO:0000256" key="6">
    <source>
        <dbReference type="PROSITE-ProRule" id="PRU01240"/>
    </source>
</evidence>
<dbReference type="Gene3D" id="3.40.50.200">
    <property type="entry name" value="Peptidase S8/S53 domain"/>
    <property type="match status" value="1"/>
</dbReference>
<keyword evidence="14" id="KW-1185">Reference proteome</keyword>
<dbReference type="PRINTS" id="PR00723">
    <property type="entry name" value="SUBTILISIN"/>
</dbReference>
<dbReference type="CDD" id="cd02120">
    <property type="entry name" value="PA_subtilisin_like"/>
    <property type="match status" value="1"/>
</dbReference>
<accession>A0A6L8K566</accession>